<comment type="caution">
    <text evidence="1">The sequence shown here is derived from an EMBL/GenBank/DDBJ whole genome shotgun (WGS) entry which is preliminary data.</text>
</comment>
<accession>A0A5N5WD64</accession>
<sequence>MPRSRPFAASWGCAPDPLFRGFAARPQTPDGLDFAPGRTLQPVRRLRTTARSAVSGGAGACPRKKR</sequence>
<organism evidence="1 2">
    <name type="scientific">Streptomyces mobaraensis</name>
    <name type="common">Streptoverticillium mobaraense</name>
    <dbReference type="NCBI Taxonomy" id="35621"/>
    <lineage>
        <taxon>Bacteria</taxon>
        <taxon>Bacillati</taxon>
        <taxon>Actinomycetota</taxon>
        <taxon>Actinomycetes</taxon>
        <taxon>Kitasatosporales</taxon>
        <taxon>Streptomycetaceae</taxon>
        <taxon>Streptomyces</taxon>
    </lineage>
</organism>
<protein>
    <submittedName>
        <fullName evidence="1">Uncharacterized protein</fullName>
    </submittedName>
</protein>
<evidence type="ECO:0000313" key="1">
    <source>
        <dbReference type="EMBL" id="KAB7849870.1"/>
    </source>
</evidence>
<name>A0A5N5WD64_STRMB</name>
<dbReference type="EMBL" id="VOKX01000009">
    <property type="protein sequence ID" value="KAB7849870.1"/>
    <property type="molecule type" value="Genomic_DNA"/>
</dbReference>
<keyword evidence="2" id="KW-1185">Reference proteome</keyword>
<dbReference type="AlphaFoldDB" id="A0A5N5WD64"/>
<dbReference type="Proteomes" id="UP000327000">
    <property type="component" value="Unassembled WGS sequence"/>
</dbReference>
<proteinExistence type="predicted"/>
<evidence type="ECO:0000313" key="2">
    <source>
        <dbReference type="Proteomes" id="UP000327000"/>
    </source>
</evidence>
<gene>
    <name evidence="1" type="ORF">FRZ00_04305</name>
</gene>
<reference evidence="1 2" key="1">
    <citation type="journal article" date="2019" name="Microb. Cell Fact.">
        <title>Exploring novel herbicidin analogues by transcriptional regulator overexpression and MS/MS molecular networking.</title>
        <authorList>
            <person name="Shi Y."/>
            <person name="Gu R."/>
            <person name="Li Y."/>
            <person name="Wang X."/>
            <person name="Ren W."/>
            <person name="Li X."/>
            <person name="Wang L."/>
            <person name="Xie Y."/>
            <person name="Hong B."/>
        </authorList>
    </citation>
    <scope>NUCLEOTIDE SEQUENCE [LARGE SCALE GENOMIC DNA]</scope>
    <source>
        <strain evidence="1 2">US-43</strain>
    </source>
</reference>